<dbReference type="Proteomes" id="UP000664628">
    <property type="component" value="Unassembled WGS sequence"/>
</dbReference>
<evidence type="ECO:0000256" key="2">
    <source>
        <dbReference type="SAM" id="SignalP"/>
    </source>
</evidence>
<evidence type="ECO:0000313" key="3">
    <source>
        <dbReference type="EMBL" id="MBO0950731.1"/>
    </source>
</evidence>
<name>A0ABS3JMV0_9BACT</name>
<evidence type="ECO:0000313" key="4">
    <source>
        <dbReference type="Proteomes" id="UP000664628"/>
    </source>
</evidence>
<comment type="caution">
    <text evidence="3">The sequence shown here is derived from an EMBL/GenBank/DDBJ whole genome shotgun (WGS) entry which is preliminary data.</text>
</comment>
<reference evidence="3 4" key="1">
    <citation type="submission" date="2021-03" db="EMBL/GenBank/DDBJ databases">
        <title>Fibrella sp. HMF5405 genome sequencing and assembly.</title>
        <authorList>
            <person name="Kang H."/>
            <person name="Kim H."/>
            <person name="Bae S."/>
            <person name="Joh K."/>
        </authorList>
    </citation>
    <scope>NUCLEOTIDE SEQUENCE [LARGE SCALE GENOMIC DNA]</scope>
    <source>
        <strain evidence="3 4">HMF5405</strain>
    </source>
</reference>
<accession>A0ABS3JMV0</accession>
<proteinExistence type="predicted"/>
<dbReference type="EMBL" id="JAFMYW010000006">
    <property type="protein sequence ID" value="MBO0950731.1"/>
    <property type="molecule type" value="Genomic_DNA"/>
</dbReference>
<protein>
    <submittedName>
        <fullName evidence="3">Uncharacterized protein</fullName>
    </submittedName>
</protein>
<keyword evidence="2" id="KW-0732">Signal</keyword>
<dbReference type="RefSeq" id="WP_207330682.1">
    <property type="nucleotide sequence ID" value="NZ_JAFMYW010000006.1"/>
</dbReference>
<organism evidence="3 4">
    <name type="scientific">Fibrella forsythiae</name>
    <dbReference type="NCBI Taxonomy" id="2817061"/>
    <lineage>
        <taxon>Bacteria</taxon>
        <taxon>Pseudomonadati</taxon>
        <taxon>Bacteroidota</taxon>
        <taxon>Cytophagia</taxon>
        <taxon>Cytophagales</taxon>
        <taxon>Spirosomataceae</taxon>
        <taxon>Fibrella</taxon>
    </lineage>
</organism>
<evidence type="ECO:0000256" key="1">
    <source>
        <dbReference type="SAM" id="MobiDB-lite"/>
    </source>
</evidence>
<keyword evidence="4" id="KW-1185">Reference proteome</keyword>
<feature type="chain" id="PRO_5045048740" evidence="2">
    <location>
        <begin position="22"/>
        <end position="96"/>
    </location>
</feature>
<feature type="compositionally biased region" description="Basic and acidic residues" evidence="1">
    <location>
        <begin position="86"/>
        <end position="96"/>
    </location>
</feature>
<sequence>MNKTWLFSLALCLTLSAGAFAQTPAQQKVDNTAADVGNAAEKGTRATGRAAVKAGKAVGKAGKATGRAVGNAAKATGRGVSKAAKKTKDAVTPDNR</sequence>
<gene>
    <name evidence="3" type="ORF">J2I46_19225</name>
</gene>
<feature type="signal peptide" evidence="2">
    <location>
        <begin position="1"/>
        <end position="21"/>
    </location>
</feature>
<feature type="region of interest" description="Disordered" evidence="1">
    <location>
        <begin position="73"/>
        <end position="96"/>
    </location>
</feature>